<dbReference type="InterPro" id="IPR012338">
    <property type="entry name" value="Beta-lactam/transpept-like"/>
</dbReference>
<evidence type="ECO:0000259" key="6">
    <source>
        <dbReference type="Pfam" id="PF03717"/>
    </source>
</evidence>
<dbReference type="EMBL" id="PEBW01000002">
    <property type="protein sequence ID" value="PTQ52467.1"/>
    <property type="molecule type" value="Genomic_DNA"/>
</dbReference>
<dbReference type="Gene3D" id="3.30.70.2110">
    <property type="match status" value="1"/>
</dbReference>
<dbReference type="Pfam" id="PF03717">
    <property type="entry name" value="PBP_dimer"/>
    <property type="match status" value="1"/>
</dbReference>
<name>A0A2T5G8F4_9BACL</name>
<keyword evidence="4" id="KW-1133">Transmembrane helix</keyword>
<dbReference type="GO" id="GO:0051301">
    <property type="term" value="P:cell division"/>
    <property type="evidence" value="ECO:0007669"/>
    <property type="project" value="UniProtKB-KW"/>
</dbReference>
<dbReference type="InterPro" id="IPR001460">
    <property type="entry name" value="PCN-bd_Tpept"/>
</dbReference>
<evidence type="ECO:0000256" key="4">
    <source>
        <dbReference type="SAM" id="Phobius"/>
    </source>
</evidence>
<dbReference type="GO" id="GO:0005886">
    <property type="term" value="C:plasma membrane"/>
    <property type="evidence" value="ECO:0007669"/>
    <property type="project" value="TreeGrafter"/>
</dbReference>
<dbReference type="GO" id="GO:0008658">
    <property type="term" value="F:penicillin binding"/>
    <property type="evidence" value="ECO:0007669"/>
    <property type="project" value="InterPro"/>
</dbReference>
<dbReference type="Gene3D" id="3.30.450.330">
    <property type="match status" value="1"/>
</dbReference>
<evidence type="ECO:0000256" key="1">
    <source>
        <dbReference type="ARBA" id="ARBA00004370"/>
    </source>
</evidence>
<keyword evidence="7" id="KW-0132">Cell division</keyword>
<dbReference type="Proteomes" id="UP000244016">
    <property type="component" value="Unassembled WGS sequence"/>
</dbReference>
<dbReference type="GO" id="GO:0071555">
    <property type="term" value="P:cell wall organization"/>
    <property type="evidence" value="ECO:0007669"/>
    <property type="project" value="TreeGrafter"/>
</dbReference>
<evidence type="ECO:0000256" key="3">
    <source>
        <dbReference type="ARBA" id="ARBA00023136"/>
    </source>
</evidence>
<dbReference type="InterPro" id="IPR005311">
    <property type="entry name" value="PBP_dimer"/>
</dbReference>
<dbReference type="SUPFAM" id="SSF56519">
    <property type="entry name" value="Penicillin binding protein dimerisation domain"/>
    <property type="match status" value="1"/>
</dbReference>
<dbReference type="InterPro" id="IPR050515">
    <property type="entry name" value="Beta-lactam/transpept"/>
</dbReference>
<dbReference type="Gene3D" id="3.40.710.10">
    <property type="entry name" value="DD-peptidase/beta-lactamase superfamily"/>
    <property type="match status" value="1"/>
</dbReference>
<evidence type="ECO:0000313" key="7">
    <source>
        <dbReference type="EMBL" id="PTQ52467.1"/>
    </source>
</evidence>
<protein>
    <submittedName>
        <fullName evidence="7">Cell division protein FtsI [Peptidoglycan synthetase]</fullName>
    </submittedName>
</protein>
<dbReference type="Pfam" id="PF00905">
    <property type="entry name" value="Transpeptidase"/>
    <property type="match status" value="1"/>
</dbReference>
<keyword evidence="4" id="KW-0812">Transmembrane</keyword>
<accession>A0A2T5G8F4</accession>
<evidence type="ECO:0000313" key="8">
    <source>
        <dbReference type="Proteomes" id="UP000244016"/>
    </source>
</evidence>
<keyword evidence="3 4" id="KW-0472">Membrane</keyword>
<evidence type="ECO:0000259" key="5">
    <source>
        <dbReference type="Pfam" id="PF00905"/>
    </source>
</evidence>
<dbReference type="Gene3D" id="3.90.1310.10">
    <property type="entry name" value="Penicillin-binding protein 2a (Domain 2)"/>
    <property type="match status" value="1"/>
</dbReference>
<dbReference type="AlphaFoldDB" id="A0A2T5G8F4"/>
<sequence length="613" mass="67108">MTPRGDVGGGRNPGNARRAFRMATYFWGVFVAFLVAVIGRVLYVQEVLGPQLLHAATEQWVRSREEEAPRGSLLDRNGERLAYDVPAFDVVALLDPRAPEHVEDLEATARVLARGLDAPEEAILRTLREGREQGRYQVEFRPYGWKLLPHRKEALEEELRRAGVRGIAFRPEVGRYYPKGEYAAYLLGYVNRDGKAEYGLEAGLDATLRGTRGKTSIPTDNRGVPLPYAEVQGDPAQPGKDVVLTLDVRLQAILEEALREADEELRPKGIWAVLVDPWTMEVLAAAARPTFDPNRYEEISEYTNPFVGKLYEPGSTFKVLTLAAAIEEGVYRDDDTYQAGVYAPPEISPPIRDWSDPRGWGKITLREGIVRSSNVAAVILGYERLGRERLARYEHAFGVDELPFSLTGHAPLPGSVRGRLPDFAAAPPRDVATTTYGQGLEVTSFGLVRALSAAVTDGVLRDPVLVKCVRDADTGTCTPPAASEGRRVVSPETAAKVREILADVVARPEGTGHAYAVEGYRIGGKTGTAQKVDPGTGRYEAGRYVYSFYGFLPVDRPRFALYIAVDEPERPAEGSGEVVAPIFRKVVEQAAPLLGVERGGSGSPEGEGRIGVR</sequence>
<dbReference type="PANTHER" id="PTHR30627">
    <property type="entry name" value="PEPTIDOGLYCAN D,D-TRANSPEPTIDASE"/>
    <property type="match status" value="1"/>
</dbReference>
<organism evidence="7 8">
    <name type="scientific">Brockia lithotrophica</name>
    <dbReference type="NCBI Taxonomy" id="933949"/>
    <lineage>
        <taxon>Bacteria</taxon>
        <taxon>Bacillati</taxon>
        <taxon>Bacillota</taxon>
        <taxon>Bacilli</taxon>
        <taxon>Bacillales</taxon>
        <taxon>Bacillales Family X. Incertae Sedis</taxon>
        <taxon>Brockia</taxon>
    </lineage>
</organism>
<feature type="domain" description="Penicillin-binding protein transpeptidase" evidence="5">
    <location>
        <begin position="272"/>
        <end position="587"/>
    </location>
</feature>
<comment type="subcellular location">
    <subcellularLocation>
        <location evidence="1">Membrane</location>
    </subcellularLocation>
</comment>
<evidence type="ECO:0000256" key="2">
    <source>
        <dbReference type="ARBA" id="ARBA00007171"/>
    </source>
</evidence>
<feature type="transmembrane region" description="Helical" evidence="4">
    <location>
        <begin position="25"/>
        <end position="43"/>
    </location>
</feature>
<comment type="similarity">
    <text evidence="2">Belongs to the transpeptidase family.</text>
</comment>
<proteinExistence type="inferred from homology"/>
<dbReference type="PANTHER" id="PTHR30627:SF26">
    <property type="entry name" value="PENICILLIN-BINDING PROTEIN 2B"/>
    <property type="match status" value="1"/>
</dbReference>
<dbReference type="SUPFAM" id="SSF56601">
    <property type="entry name" value="beta-lactamase/transpeptidase-like"/>
    <property type="match status" value="1"/>
</dbReference>
<gene>
    <name evidence="7" type="ORF">BLITH_0646</name>
</gene>
<reference evidence="7 8" key="1">
    <citation type="submission" date="2017-08" db="EMBL/GenBank/DDBJ databases">
        <title>Burning lignite coal seam in the remote Altai Mountains harbors a hydrogen-driven thermophilic microbial community.</title>
        <authorList>
            <person name="Kadnikov V.V."/>
            <person name="Mardanov A.V."/>
            <person name="Ivasenko D."/>
            <person name="Beletsky A.V."/>
            <person name="Karnachuk O.V."/>
            <person name="Ravin N.V."/>
        </authorList>
    </citation>
    <scope>NUCLEOTIDE SEQUENCE [LARGE SCALE GENOMIC DNA]</scope>
    <source>
        <strain evidence="7">AL31</strain>
    </source>
</reference>
<feature type="domain" description="Penicillin-binding protein dimerisation" evidence="6">
    <location>
        <begin position="66"/>
        <end position="225"/>
    </location>
</feature>
<dbReference type="InterPro" id="IPR036138">
    <property type="entry name" value="PBP_dimer_sf"/>
</dbReference>
<comment type="caution">
    <text evidence="7">The sequence shown here is derived from an EMBL/GenBank/DDBJ whole genome shotgun (WGS) entry which is preliminary data.</text>
</comment>
<keyword evidence="7" id="KW-0131">Cell cycle</keyword>